<dbReference type="InterPro" id="IPR029063">
    <property type="entry name" value="SAM-dependent_MTases_sf"/>
</dbReference>
<dbReference type="AlphaFoldDB" id="A0A2S5CZE7"/>
<evidence type="ECO:0000313" key="2">
    <source>
        <dbReference type="EMBL" id="POZ56185.1"/>
    </source>
</evidence>
<dbReference type="RefSeq" id="WP_258040981.1">
    <property type="nucleotide sequence ID" value="NZ_PGLV01000001.1"/>
</dbReference>
<evidence type="ECO:0000313" key="3">
    <source>
        <dbReference type="Proteomes" id="UP000237319"/>
    </source>
</evidence>
<organism evidence="2 3">
    <name type="scientific">Lysinibacillus sphaericus</name>
    <name type="common">Bacillus sphaericus</name>
    <dbReference type="NCBI Taxonomy" id="1421"/>
    <lineage>
        <taxon>Bacteria</taxon>
        <taxon>Bacillati</taxon>
        <taxon>Bacillota</taxon>
        <taxon>Bacilli</taxon>
        <taxon>Bacillales</taxon>
        <taxon>Bacillaceae</taxon>
        <taxon>Lysinibacillus</taxon>
    </lineage>
</organism>
<proteinExistence type="predicted"/>
<dbReference type="SUPFAM" id="SSF53335">
    <property type="entry name" value="S-adenosyl-L-methionine-dependent methyltransferases"/>
    <property type="match status" value="1"/>
</dbReference>
<dbReference type="Gene3D" id="3.40.50.150">
    <property type="entry name" value="Vaccinia Virus protein VP39"/>
    <property type="match status" value="1"/>
</dbReference>
<protein>
    <recommendedName>
        <fullName evidence="1">Methyltransferase domain-containing protein</fullName>
    </recommendedName>
</protein>
<comment type="caution">
    <text evidence="2">The sequence shown here is derived from an EMBL/GenBank/DDBJ whole genome shotgun (WGS) entry which is preliminary data.</text>
</comment>
<dbReference type="InterPro" id="IPR025714">
    <property type="entry name" value="Methyltranfer_dom"/>
</dbReference>
<accession>A0A2S5CZE7</accession>
<reference evidence="2 3" key="1">
    <citation type="submission" date="2017-11" db="EMBL/GenBank/DDBJ databases">
        <title>Genome sequence of Lysinibacillus sphaericus, a lignin-degrading bacteria isolated from municipal solid waste soil.</title>
        <authorList>
            <person name="Persinoti G.F."/>
            <person name="Paixao D.A."/>
            <person name="Bugg T.D."/>
            <person name="Squina F.M."/>
        </authorList>
    </citation>
    <scope>NUCLEOTIDE SEQUENCE [LARGE SCALE GENOMIC DNA]</scope>
    <source>
        <strain evidence="2 3">A1</strain>
    </source>
</reference>
<name>A0A2S5CZE7_LYSSH</name>
<evidence type="ECO:0000259" key="1">
    <source>
        <dbReference type="Pfam" id="PF13847"/>
    </source>
</evidence>
<dbReference type="Proteomes" id="UP000237319">
    <property type="component" value="Unassembled WGS sequence"/>
</dbReference>
<dbReference type="EMBL" id="PGLV01000001">
    <property type="protein sequence ID" value="POZ56185.1"/>
    <property type="molecule type" value="Genomic_DNA"/>
</dbReference>
<gene>
    <name evidence="2" type="ORF">LYSIN_00968</name>
</gene>
<dbReference type="Pfam" id="PF13847">
    <property type="entry name" value="Methyltransf_31"/>
    <property type="match status" value="1"/>
</dbReference>
<sequence length="85" mass="10031">MRVAFVTGVDFSKEILNGARDNCREFQNISFKQGDTLHTSLESNDYNLLLERALIHQIIIKKNYRRKKPLELNRGSYFRDTKKLI</sequence>
<keyword evidence="3" id="KW-1185">Reference proteome</keyword>
<feature type="domain" description="Methyltransferase" evidence="1">
    <location>
        <begin position="4"/>
        <end position="63"/>
    </location>
</feature>